<comment type="caution">
    <text evidence="2">The sequence shown here is derived from an EMBL/GenBank/DDBJ whole genome shotgun (WGS) entry which is preliminary data.</text>
</comment>
<dbReference type="RefSeq" id="WP_341628946.1">
    <property type="nucleotide sequence ID" value="NZ_JBAKBA010000044.1"/>
</dbReference>
<dbReference type="Proteomes" id="UP001366060">
    <property type="component" value="Unassembled WGS sequence"/>
</dbReference>
<dbReference type="InterPro" id="IPR005272">
    <property type="entry name" value="DUF406"/>
</dbReference>
<evidence type="ECO:0000256" key="1">
    <source>
        <dbReference type="ARBA" id="ARBA00006201"/>
    </source>
</evidence>
<dbReference type="InterPro" id="IPR035571">
    <property type="entry name" value="UPF0234-like_C"/>
</dbReference>
<accession>A0ABU9HF17</accession>
<protein>
    <submittedName>
        <fullName evidence="2">DUF406 family protein</fullName>
    </submittedName>
</protein>
<gene>
    <name evidence="2" type="ORF">V6255_15310</name>
</gene>
<dbReference type="PANTHER" id="PTHR38769">
    <property type="entry name" value="UPF0381 PROTEIN YFCZ-RELATED"/>
    <property type="match status" value="1"/>
</dbReference>
<dbReference type="Pfam" id="PF04175">
    <property type="entry name" value="DUF406"/>
    <property type="match status" value="1"/>
</dbReference>
<comment type="similarity">
    <text evidence="1">Belongs to the UPF0381 family.</text>
</comment>
<dbReference type="EMBL" id="JBAKBA010000044">
    <property type="protein sequence ID" value="MEL0660507.1"/>
    <property type="molecule type" value="Genomic_DNA"/>
</dbReference>
<evidence type="ECO:0000313" key="2">
    <source>
        <dbReference type="EMBL" id="MEL0660507.1"/>
    </source>
</evidence>
<dbReference type="Gene3D" id="3.30.70.860">
    <property type="match status" value="1"/>
</dbReference>
<reference evidence="2 3" key="1">
    <citation type="submission" date="2024-02" db="EMBL/GenBank/DDBJ databases">
        <title>Bacteria isolated from the canopy kelp, Nereocystis luetkeana.</title>
        <authorList>
            <person name="Pfister C.A."/>
            <person name="Younker I.T."/>
            <person name="Light S.H."/>
        </authorList>
    </citation>
    <scope>NUCLEOTIDE SEQUENCE [LARGE SCALE GENOMIC DNA]</scope>
    <source>
        <strain evidence="2 3">TI.2.07</strain>
    </source>
</reference>
<name>A0ABU9HF17_9GAMM</name>
<dbReference type="PANTHER" id="PTHR38769:SF1">
    <property type="entry name" value="UPF0381 PROTEIN YFCZ-RELATED"/>
    <property type="match status" value="1"/>
</dbReference>
<evidence type="ECO:0000313" key="3">
    <source>
        <dbReference type="Proteomes" id="UP001366060"/>
    </source>
</evidence>
<proteinExistence type="inferred from homology"/>
<keyword evidence="3" id="KW-1185">Reference proteome</keyword>
<sequence>MFSKETSQESQVQENEVCEACGTIVELGSVITEDDTQLVLPFSGPTKESVEALAEKYIKAAKERFETVEIMVDYKEVGSTIESEVTLQFECTAEKLIFEMGLSAI</sequence>
<organism evidence="2 3">
    <name type="scientific">Psychromonas arctica</name>
    <dbReference type="NCBI Taxonomy" id="168275"/>
    <lineage>
        <taxon>Bacteria</taxon>
        <taxon>Pseudomonadati</taxon>
        <taxon>Pseudomonadota</taxon>
        <taxon>Gammaproteobacteria</taxon>
        <taxon>Alteromonadales</taxon>
        <taxon>Psychromonadaceae</taxon>
        <taxon>Psychromonas</taxon>
    </lineage>
</organism>